<reference evidence="2" key="1">
    <citation type="journal article" date="2019" name="Int. J. Syst. Evol. Microbiol.">
        <title>The Global Catalogue of Microorganisms (GCM) 10K type strain sequencing project: providing services to taxonomists for standard genome sequencing and annotation.</title>
        <authorList>
            <consortium name="The Broad Institute Genomics Platform"/>
            <consortium name="The Broad Institute Genome Sequencing Center for Infectious Disease"/>
            <person name="Wu L."/>
            <person name="Ma J."/>
        </authorList>
    </citation>
    <scope>NUCLEOTIDE SEQUENCE [LARGE SCALE GENOMIC DNA]</scope>
    <source>
        <strain evidence="2">JCM 17563</strain>
    </source>
</reference>
<dbReference type="Proteomes" id="UP001500235">
    <property type="component" value="Unassembled WGS sequence"/>
</dbReference>
<gene>
    <name evidence="1" type="ORF">GCM10022280_12450</name>
</gene>
<dbReference type="EMBL" id="BAABBQ010000001">
    <property type="protein sequence ID" value="GAA4015275.1"/>
    <property type="molecule type" value="Genomic_DNA"/>
</dbReference>
<dbReference type="RefSeq" id="WP_344706518.1">
    <property type="nucleotide sequence ID" value="NZ_BAABBQ010000001.1"/>
</dbReference>
<protein>
    <submittedName>
        <fullName evidence="1">Uncharacterized protein</fullName>
    </submittedName>
</protein>
<keyword evidence="2" id="KW-1185">Reference proteome</keyword>
<organism evidence="1 2">
    <name type="scientific">Sphingomonas swuensis</name>
    <dbReference type="NCBI Taxonomy" id="977800"/>
    <lineage>
        <taxon>Bacteria</taxon>
        <taxon>Pseudomonadati</taxon>
        <taxon>Pseudomonadota</taxon>
        <taxon>Alphaproteobacteria</taxon>
        <taxon>Sphingomonadales</taxon>
        <taxon>Sphingomonadaceae</taxon>
        <taxon>Sphingomonas</taxon>
    </lineage>
</organism>
<evidence type="ECO:0000313" key="1">
    <source>
        <dbReference type="EMBL" id="GAA4015275.1"/>
    </source>
</evidence>
<evidence type="ECO:0000313" key="2">
    <source>
        <dbReference type="Proteomes" id="UP001500235"/>
    </source>
</evidence>
<sequence length="50" mass="5653">MSAPDLSYYPSLFSQRLISLKAEENQCLADAFNLRSIRSVGPAGTRWKTY</sequence>
<comment type="caution">
    <text evidence="1">The sequence shown here is derived from an EMBL/GenBank/DDBJ whole genome shotgun (WGS) entry which is preliminary data.</text>
</comment>
<name>A0ABP7SRB1_9SPHN</name>
<proteinExistence type="predicted"/>
<accession>A0ABP7SRB1</accession>